<dbReference type="Proteomes" id="UP000224634">
    <property type="component" value="Unassembled WGS sequence"/>
</dbReference>
<name>A0A2B7X3W2_POLH7</name>
<organism evidence="2 3">
    <name type="scientific">Polytolypa hystricis (strain UAMH7299)</name>
    <dbReference type="NCBI Taxonomy" id="1447883"/>
    <lineage>
        <taxon>Eukaryota</taxon>
        <taxon>Fungi</taxon>
        <taxon>Dikarya</taxon>
        <taxon>Ascomycota</taxon>
        <taxon>Pezizomycotina</taxon>
        <taxon>Eurotiomycetes</taxon>
        <taxon>Eurotiomycetidae</taxon>
        <taxon>Onygenales</taxon>
        <taxon>Onygenales incertae sedis</taxon>
        <taxon>Polytolypa</taxon>
    </lineage>
</organism>
<dbReference type="SUPFAM" id="SSF50129">
    <property type="entry name" value="GroES-like"/>
    <property type="match status" value="1"/>
</dbReference>
<dbReference type="InterPro" id="IPR013149">
    <property type="entry name" value="ADH-like_C"/>
</dbReference>
<dbReference type="InterPro" id="IPR013154">
    <property type="entry name" value="ADH-like_N"/>
</dbReference>
<dbReference type="GO" id="GO:0016491">
    <property type="term" value="F:oxidoreductase activity"/>
    <property type="evidence" value="ECO:0007669"/>
    <property type="project" value="InterPro"/>
</dbReference>
<evidence type="ECO:0000313" key="2">
    <source>
        <dbReference type="EMBL" id="PGH03635.1"/>
    </source>
</evidence>
<evidence type="ECO:0000259" key="1">
    <source>
        <dbReference type="SMART" id="SM00829"/>
    </source>
</evidence>
<dbReference type="AlphaFoldDB" id="A0A2B7X3W2"/>
<dbReference type="PANTHER" id="PTHR45033:SF2">
    <property type="entry name" value="ZINC-TYPE ALCOHOL DEHYDROGENASE-LIKE PROTEIN C1773.06C"/>
    <property type="match status" value="1"/>
</dbReference>
<dbReference type="Gene3D" id="3.90.180.10">
    <property type="entry name" value="Medium-chain alcohol dehydrogenases, catalytic domain"/>
    <property type="match status" value="1"/>
</dbReference>
<dbReference type="EMBL" id="PDNA01000208">
    <property type="protein sequence ID" value="PGH03635.1"/>
    <property type="molecule type" value="Genomic_DNA"/>
</dbReference>
<dbReference type="Pfam" id="PF00107">
    <property type="entry name" value="ADH_zinc_N"/>
    <property type="match status" value="1"/>
</dbReference>
<reference evidence="2 3" key="1">
    <citation type="submission" date="2017-10" db="EMBL/GenBank/DDBJ databases">
        <title>Comparative genomics in systemic dimorphic fungi from Ajellomycetaceae.</title>
        <authorList>
            <person name="Munoz J.F."/>
            <person name="Mcewen J.G."/>
            <person name="Clay O.K."/>
            <person name="Cuomo C.A."/>
        </authorList>
    </citation>
    <scope>NUCLEOTIDE SEQUENCE [LARGE SCALE GENOMIC DNA]</scope>
    <source>
        <strain evidence="2 3">UAMH7299</strain>
    </source>
</reference>
<dbReference type="Gene3D" id="3.40.50.720">
    <property type="entry name" value="NAD(P)-binding Rossmann-like Domain"/>
    <property type="match status" value="1"/>
</dbReference>
<sequence length="351" mass="37300">MTTPSSTASWILTSQNVAASLQYVEQSDLPRVGEHDVLLKIHAASLNYRDLALSKGQHSLSMRPNVVPGSDGAGVVEAVGSQVSTFKRGDRVCTHMTSQMPVDAPATFADINAGLGQQLDGTLREYGVFHESSLVKMPSNLDFLEAATLTCSALTAWNALFGLEGKIVRKGDVVLVQGTGGVSIAALQFALAAGAMVIATTSSEEKATKLKSLGATHVINYKIMPSWGEVAKGLTPNGQGVHIVVDVGGLSTLDQSVKAVRTEGLIVVTGLLGGDQTTPTPILLDCLTNLCTARGVLLGSRRQFEAMNRFIEDKQIKPVLDERSFDLASAKEAYAYMIAQRHFSKIAIKVC</sequence>
<evidence type="ECO:0000313" key="3">
    <source>
        <dbReference type="Proteomes" id="UP000224634"/>
    </source>
</evidence>
<dbReference type="InterPro" id="IPR011032">
    <property type="entry name" value="GroES-like_sf"/>
</dbReference>
<dbReference type="STRING" id="1447883.A0A2B7X3W2"/>
<dbReference type="SUPFAM" id="SSF51735">
    <property type="entry name" value="NAD(P)-binding Rossmann-fold domains"/>
    <property type="match status" value="1"/>
</dbReference>
<dbReference type="InterPro" id="IPR052711">
    <property type="entry name" value="Zinc_ADH-like"/>
</dbReference>
<protein>
    <recommendedName>
        <fullName evidence="1">Enoyl reductase (ER) domain-containing protein</fullName>
    </recommendedName>
</protein>
<dbReference type="SMART" id="SM00829">
    <property type="entry name" value="PKS_ER"/>
    <property type="match status" value="1"/>
</dbReference>
<dbReference type="OrthoDB" id="9930022at2759"/>
<keyword evidence="3" id="KW-1185">Reference proteome</keyword>
<dbReference type="InterPro" id="IPR036291">
    <property type="entry name" value="NAD(P)-bd_dom_sf"/>
</dbReference>
<comment type="caution">
    <text evidence="2">The sequence shown here is derived from an EMBL/GenBank/DDBJ whole genome shotgun (WGS) entry which is preliminary data.</text>
</comment>
<proteinExistence type="predicted"/>
<accession>A0A2B7X3W2</accession>
<feature type="domain" description="Enoyl reductase (ER)" evidence="1">
    <location>
        <begin position="16"/>
        <end position="348"/>
    </location>
</feature>
<dbReference type="PANTHER" id="PTHR45033">
    <property type="match status" value="1"/>
</dbReference>
<gene>
    <name evidence="2" type="ORF">AJ80_08656</name>
</gene>
<dbReference type="CDD" id="cd08276">
    <property type="entry name" value="MDR7"/>
    <property type="match status" value="1"/>
</dbReference>
<dbReference type="InterPro" id="IPR020843">
    <property type="entry name" value="ER"/>
</dbReference>
<dbReference type="Pfam" id="PF08240">
    <property type="entry name" value="ADH_N"/>
    <property type="match status" value="1"/>
</dbReference>